<evidence type="ECO:0000313" key="2">
    <source>
        <dbReference type="EMBL" id="MFH5232846.1"/>
    </source>
</evidence>
<keyword evidence="4" id="KW-1185">Reference proteome</keyword>
<protein>
    <submittedName>
        <fullName evidence="1">Uncharacterized protein</fullName>
    </submittedName>
</protein>
<evidence type="ECO:0000313" key="4">
    <source>
        <dbReference type="Proteomes" id="UP001609219"/>
    </source>
</evidence>
<reference evidence="3 4" key="1">
    <citation type="submission" date="2024-10" db="EMBL/GenBank/DDBJ databases">
        <authorList>
            <person name="Riesco R."/>
        </authorList>
    </citation>
    <scope>NUCLEOTIDE SEQUENCE [LARGE SCALE GENOMIC DNA]</scope>
    <source>
        <strain evidence="1 3">NCIMB 15449</strain>
        <strain evidence="2 4">NCIMB 15450</strain>
    </source>
</reference>
<dbReference type="EMBL" id="JBIMSN010000163">
    <property type="protein sequence ID" value="MFH5232846.1"/>
    <property type="molecule type" value="Genomic_DNA"/>
</dbReference>
<proteinExistence type="predicted"/>
<name>A0ABW7JLL8_9NOCA</name>
<organism evidence="1 3">
    <name type="scientific">Antrihabitans spumae</name>
    <dbReference type="NCBI Taxonomy" id="3373370"/>
    <lineage>
        <taxon>Bacteria</taxon>
        <taxon>Bacillati</taxon>
        <taxon>Actinomycetota</taxon>
        <taxon>Actinomycetes</taxon>
        <taxon>Mycobacteriales</taxon>
        <taxon>Nocardiaceae</taxon>
        <taxon>Antrihabitans</taxon>
    </lineage>
</organism>
<gene>
    <name evidence="1" type="ORF">ACHIPZ_06655</name>
    <name evidence="2" type="ORF">ACHIRB_30395</name>
</gene>
<dbReference type="EMBL" id="JBIMSO010000031">
    <property type="protein sequence ID" value="MFH5207895.1"/>
    <property type="molecule type" value="Genomic_DNA"/>
</dbReference>
<dbReference type="Proteomes" id="UP001609175">
    <property type="component" value="Unassembled WGS sequence"/>
</dbReference>
<accession>A0ABW7JLL8</accession>
<evidence type="ECO:0000313" key="1">
    <source>
        <dbReference type="EMBL" id="MFH5207895.1"/>
    </source>
</evidence>
<sequence>MGEATGWPATVVEVLADGWPVDLVEYGREQCRVCDRAGEYTTPTTTLTVRLRRTRRQHAERRVAIAELDAHTIASLESADEIAELAVAGGRR</sequence>
<evidence type="ECO:0000313" key="3">
    <source>
        <dbReference type="Proteomes" id="UP001609175"/>
    </source>
</evidence>
<dbReference type="RefSeq" id="WP_395113333.1">
    <property type="nucleotide sequence ID" value="NZ_JBIMSN010000163.1"/>
</dbReference>
<comment type="caution">
    <text evidence="1">The sequence shown here is derived from an EMBL/GenBank/DDBJ whole genome shotgun (WGS) entry which is preliminary data.</text>
</comment>
<dbReference type="Proteomes" id="UP001609219">
    <property type="component" value="Unassembled WGS sequence"/>
</dbReference>